<proteinExistence type="predicted"/>
<evidence type="ECO:0000259" key="4">
    <source>
        <dbReference type="Pfam" id="PF00891"/>
    </source>
</evidence>
<dbReference type="STRING" id="264951.A0A443HYE4"/>
<dbReference type="SUPFAM" id="SSF46785">
    <property type="entry name" value="Winged helix' DNA-binding domain"/>
    <property type="match status" value="1"/>
</dbReference>
<evidence type="ECO:0000313" key="6">
    <source>
        <dbReference type="EMBL" id="RWQ96868.1"/>
    </source>
</evidence>
<dbReference type="AlphaFoldDB" id="A0A443HYE4"/>
<dbReference type="SUPFAM" id="SSF53335">
    <property type="entry name" value="S-adenosyl-L-methionine-dependent methyltransferases"/>
    <property type="match status" value="1"/>
</dbReference>
<evidence type="ECO:0000256" key="2">
    <source>
        <dbReference type="ARBA" id="ARBA00022679"/>
    </source>
</evidence>
<comment type="caution">
    <text evidence="6">The sequence shown here is derived from an EMBL/GenBank/DDBJ whole genome shotgun (WGS) entry which is preliminary data.</text>
</comment>
<dbReference type="InterPro" id="IPR012967">
    <property type="entry name" value="COMT_dimerisation"/>
</dbReference>
<dbReference type="InterPro" id="IPR036390">
    <property type="entry name" value="WH_DNA-bd_sf"/>
</dbReference>
<dbReference type="PROSITE" id="PS51683">
    <property type="entry name" value="SAM_OMT_II"/>
    <property type="match status" value="1"/>
</dbReference>
<dbReference type="InterPro" id="IPR029063">
    <property type="entry name" value="SAM-dependent_MTases_sf"/>
</dbReference>
<evidence type="ECO:0000256" key="1">
    <source>
        <dbReference type="ARBA" id="ARBA00022603"/>
    </source>
</evidence>
<dbReference type="Proteomes" id="UP000283841">
    <property type="component" value="Unassembled WGS sequence"/>
</dbReference>
<keyword evidence="1 6" id="KW-0489">Methyltransferase</keyword>
<dbReference type="InterPro" id="IPR036388">
    <property type="entry name" value="WH-like_DNA-bd_sf"/>
</dbReference>
<dbReference type="Pfam" id="PF00891">
    <property type="entry name" value="Methyltransf_2"/>
    <property type="match status" value="1"/>
</dbReference>
<dbReference type="Gene3D" id="1.10.10.10">
    <property type="entry name" value="Winged helix-like DNA-binding domain superfamily/Winged helix DNA-binding domain"/>
    <property type="match status" value="1"/>
</dbReference>
<reference evidence="6 7" key="1">
    <citation type="journal article" date="2018" name="Front. Microbiol.">
        <title>Genomic and genetic insights into a cosmopolitan fungus, Paecilomyces variotii (Eurotiales).</title>
        <authorList>
            <person name="Urquhart A.S."/>
            <person name="Mondo S.J."/>
            <person name="Makela M.R."/>
            <person name="Hane J.K."/>
            <person name="Wiebenga A."/>
            <person name="He G."/>
            <person name="Mihaltcheva S."/>
            <person name="Pangilinan J."/>
            <person name="Lipzen A."/>
            <person name="Barry K."/>
            <person name="de Vries R.P."/>
            <person name="Grigoriev I.V."/>
            <person name="Idnurm A."/>
        </authorList>
    </citation>
    <scope>NUCLEOTIDE SEQUENCE [LARGE SCALE GENOMIC DNA]</scope>
    <source>
        <strain evidence="6 7">CBS 101075</strain>
    </source>
</reference>
<dbReference type="RefSeq" id="XP_028486513.1">
    <property type="nucleotide sequence ID" value="XM_028628901.1"/>
</dbReference>
<dbReference type="InterPro" id="IPR016461">
    <property type="entry name" value="COMT-like"/>
</dbReference>
<keyword evidence="3" id="KW-0949">S-adenosyl-L-methionine</keyword>
<feature type="domain" description="O-methyltransferase C-terminal" evidence="4">
    <location>
        <begin position="232"/>
        <end position="374"/>
    </location>
</feature>
<dbReference type="GO" id="GO:0008171">
    <property type="term" value="F:O-methyltransferase activity"/>
    <property type="evidence" value="ECO:0007669"/>
    <property type="project" value="InterPro"/>
</dbReference>
<evidence type="ECO:0000256" key="3">
    <source>
        <dbReference type="ARBA" id="ARBA00022691"/>
    </source>
</evidence>
<protein>
    <submittedName>
        <fullName evidence="6">Putative Sterigmatocystin 8-O-methyltransferase</fullName>
    </submittedName>
</protein>
<dbReference type="Pfam" id="PF08100">
    <property type="entry name" value="Dimerisation"/>
    <property type="match status" value="1"/>
</dbReference>
<dbReference type="PANTHER" id="PTHR43712:SF17">
    <property type="entry name" value="O-METHYLTRANSFERASE"/>
    <property type="match status" value="1"/>
</dbReference>
<keyword evidence="7" id="KW-1185">Reference proteome</keyword>
<dbReference type="GO" id="GO:0032259">
    <property type="term" value="P:methylation"/>
    <property type="evidence" value="ECO:0007669"/>
    <property type="project" value="UniProtKB-KW"/>
</dbReference>
<dbReference type="Gene3D" id="3.40.50.150">
    <property type="entry name" value="Vaccinia Virus protein VP39"/>
    <property type="match status" value="1"/>
</dbReference>
<name>A0A443HYE4_BYSSP</name>
<dbReference type="EMBL" id="RCNU01000003">
    <property type="protein sequence ID" value="RWQ96868.1"/>
    <property type="molecule type" value="Genomic_DNA"/>
</dbReference>
<evidence type="ECO:0000313" key="7">
    <source>
        <dbReference type="Proteomes" id="UP000283841"/>
    </source>
</evidence>
<dbReference type="InterPro" id="IPR001077">
    <property type="entry name" value="COMT_C"/>
</dbReference>
<organism evidence="6 7">
    <name type="scientific">Byssochlamys spectabilis</name>
    <name type="common">Paecilomyces variotii</name>
    <dbReference type="NCBI Taxonomy" id="264951"/>
    <lineage>
        <taxon>Eukaryota</taxon>
        <taxon>Fungi</taxon>
        <taxon>Dikarya</taxon>
        <taxon>Ascomycota</taxon>
        <taxon>Pezizomycotina</taxon>
        <taxon>Eurotiomycetes</taxon>
        <taxon>Eurotiomycetidae</taxon>
        <taxon>Eurotiales</taxon>
        <taxon>Thermoascaceae</taxon>
        <taxon>Paecilomyces</taxon>
    </lineage>
</organism>
<sequence length="395" mass="43842">MPRLTPQELLEELEAFAESPPAELEKEPGQAARISHAANKVVLSLEKPADVVARLFLSQPIEQLTVRVASRLGLFRVLKESNGPKTLKELAAATGADEVLLARVLRALAAFGAILEVNEDGYAFAPSYELFANQTFADSLDHCATFLNLTYQALPDFLSSIKFADPTDPNNTAVQQAFEAQGQGILEILMARPEIARGFGVMMNTWGEDNSLIQDLYPVKEKLAQNFDPETVMFVDVGGGYGQKAIALKRAVPDLPGRFIVQDLPDTIEHAPKVEDIEYQAHDFLTEQPIKGARAYYIRQCLHNWPHEKCVTILSQLAKAMKPGYSRLFIHELIVPQRHAGTWMVTQDFNMMTLCGTRERTEAQWRELLVEAGLKVSGVYYPDDGVSEGVVEAEL</sequence>
<dbReference type="GO" id="GO:0046983">
    <property type="term" value="F:protein dimerization activity"/>
    <property type="evidence" value="ECO:0007669"/>
    <property type="project" value="InterPro"/>
</dbReference>
<accession>A0A443HYE4</accession>
<dbReference type="PANTHER" id="PTHR43712">
    <property type="entry name" value="PUTATIVE (AFU_ORTHOLOGUE AFUA_4G14580)-RELATED"/>
    <property type="match status" value="1"/>
</dbReference>
<evidence type="ECO:0000259" key="5">
    <source>
        <dbReference type="Pfam" id="PF08100"/>
    </source>
</evidence>
<keyword evidence="2 6" id="KW-0808">Transferase</keyword>
<feature type="domain" description="O-methyltransferase dimerisation" evidence="5">
    <location>
        <begin position="66"/>
        <end position="126"/>
    </location>
</feature>
<dbReference type="VEuPathDB" id="FungiDB:C8Q69DRAFT_443277"/>
<dbReference type="GeneID" id="39598178"/>
<gene>
    <name evidence="6" type="ORF">C8Q69DRAFT_443277</name>
</gene>